<feature type="region of interest" description="Disordered" evidence="1">
    <location>
        <begin position="1"/>
        <end position="29"/>
    </location>
</feature>
<feature type="compositionally biased region" description="Basic and acidic residues" evidence="1">
    <location>
        <begin position="61"/>
        <end position="71"/>
    </location>
</feature>
<keyword evidence="3" id="KW-1185">Reference proteome</keyword>
<sequence>MSSATAGYDVGRENIDEAAEDTKRGAEGSLSRYRFGEAAEAVGGRRWDKVLTARELRGLREAGGRRRERSCPPRSLGNRGKEVAAKQEELEYEAQKKRSLYLMDIESRKRASEPLRHITTKIGTPYDTSSTADQELGEPSNPYLAFHLAAMTLPWWFFPQWVGIAAAICAVGLHGRRSPPHQALDLPCKNPPIDASIPTDLSRRAYEHT</sequence>
<evidence type="ECO:0000313" key="3">
    <source>
        <dbReference type="Proteomes" id="UP000799750"/>
    </source>
</evidence>
<feature type="region of interest" description="Disordered" evidence="1">
    <location>
        <begin position="61"/>
        <end position="83"/>
    </location>
</feature>
<name>A0A6A6R0H7_9PEZI</name>
<evidence type="ECO:0000313" key="2">
    <source>
        <dbReference type="EMBL" id="KAF2496917.1"/>
    </source>
</evidence>
<accession>A0A6A6R0H7</accession>
<dbReference type="AlphaFoldDB" id="A0A6A6R0H7"/>
<evidence type="ECO:0000256" key="1">
    <source>
        <dbReference type="SAM" id="MobiDB-lite"/>
    </source>
</evidence>
<feature type="compositionally biased region" description="Basic and acidic residues" evidence="1">
    <location>
        <begin position="10"/>
        <end position="26"/>
    </location>
</feature>
<reference evidence="2" key="1">
    <citation type="journal article" date="2020" name="Stud. Mycol.">
        <title>101 Dothideomycetes genomes: a test case for predicting lifestyles and emergence of pathogens.</title>
        <authorList>
            <person name="Haridas S."/>
            <person name="Albert R."/>
            <person name="Binder M."/>
            <person name="Bloem J."/>
            <person name="Labutti K."/>
            <person name="Salamov A."/>
            <person name="Andreopoulos B."/>
            <person name="Baker S."/>
            <person name="Barry K."/>
            <person name="Bills G."/>
            <person name="Bluhm B."/>
            <person name="Cannon C."/>
            <person name="Castanera R."/>
            <person name="Culley D."/>
            <person name="Daum C."/>
            <person name="Ezra D."/>
            <person name="Gonzalez J."/>
            <person name="Henrissat B."/>
            <person name="Kuo A."/>
            <person name="Liang C."/>
            <person name="Lipzen A."/>
            <person name="Lutzoni F."/>
            <person name="Magnuson J."/>
            <person name="Mondo S."/>
            <person name="Nolan M."/>
            <person name="Ohm R."/>
            <person name="Pangilinan J."/>
            <person name="Park H.-J."/>
            <person name="Ramirez L."/>
            <person name="Alfaro M."/>
            <person name="Sun H."/>
            <person name="Tritt A."/>
            <person name="Yoshinaga Y."/>
            <person name="Zwiers L.-H."/>
            <person name="Turgeon B."/>
            <person name="Goodwin S."/>
            <person name="Spatafora J."/>
            <person name="Crous P."/>
            <person name="Grigoriev I."/>
        </authorList>
    </citation>
    <scope>NUCLEOTIDE SEQUENCE</scope>
    <source>
        <strain evidence="2">CBS 269.34</strain>
    </source>
</reference>
<gene>
    <name evidence="2" type="ORF">BU16DRAFT_538045</name>
</gene>
<protein>
    <submittedName>
        <fullName evidence="2">Uncharacterized protein</fullName>
    </submittedName>
</protein>
<dbReference type="Proteomes" id="UP000799750">
    <property type="component" value="Unassembled WGS sequence"/>
</dbReference>
<proteinExistence type="predicted"/>
<dbReference type="EMBL" id="MU004187">
    <property type="protein sequence ID" value="KAF2496917.1"/>
    <property type="molecule type" value="Genomic_DNA"/>
</dbReference>
<organism evidence="2 3">
    <name type="scientific">Lophium mytilinum</name>
    <dbReference type="NCBI Taxonomy" id="390894"/>
    <lineage>
        <taxon>Eukaryota</taxon>
        <taxon>Fungi</taxon>
        <taxon>Dikarya</taxon>
        <taxon>Ascomycota</taxon>
        <taxon>Pezizomycotina</taxon>
        <taxon>Dothideomycetes</taxon>
        <taxon>Pleosporomycetidae</taxon>
        <taxon>Mytilinidiales</taxon>
        <taxon>Mytilinidiaceae</taxon>
        <taxon>Lophium</taxon>
    </lineage>
</organism>